<dbReference type="GO" id="GO:0004252">
    <property type="term" value="F:serine-type endopeptidase activity"/>
    <property type="evidence" value="ECO:0007669"/>
    <property type="project" value="InterPro"/>
</dbReference>
<keyword evidence="3" id="KW-0732">Signal</keyword>
<evidence type="ECO:0000256" key="1">
    <source>
        <dbReference type="ARBA" id="ARBA00007664"/>
    </source>
</evidence>
<comment type="similarity">
    <text evidence="1">Belongs to the peptidase S1 family.</text>
</comment>
<dbReference type="PROSITE" id="PS50240">
    <property type="entry name" value="TRYPSIN_DOM"/>
    <property type="match status" value="1"/>
</dbReference>
<accession>A0A6P4INU2</accession>
<evidence type="ECO:0000313" key="11">
    <source>
        <dbReference type="RefSeq" id="XP_017030652.2"/>
    </source>
</evidence>
<evidence type="ECO:0000256" key="5">
    <source>
        <dbReference type="ARBA" id="ARBA00022825"/>
    </source>
</evidence>
<dbReference type="GeneID" id="108080430"/>
<evidence type="ECO:0000256" key="7">
    <source>
        <dbReference type="ARBA" id="ARBA00023157"/>
    </source>
</evidence>
<dbReference type="InterPro" id="IPR001314">
    <property type="entry name" value="Peptidase_S1A"/>
</dbReference>
<dbReference type="InterPro" id="IPR043504">
    <property type="entry name" value="Peptidase_S1_PA_chymotrypsin"/>
</dbReference>
<dbReference type="PROSITE" id="PS00135">
    <property type="entry name" value="TRYPSIN_SER"/>
    <property type="match status" value="1"/>
</dbReference>
<dbReference type="SMART" id="SM00020">
    <property type="entry name" value="Tryp_SPc"/>
    <property type="match status" value="1"/>
</dbReference>
<evidence type="ECO:0000259" key="9">
    <source>
        <dbReference type="PROSITE" id="PS50240"/>
    </source>
</evidence>
<keyword evidence="2 8" id="KW-0645">Protease</keyword>
<keyword evidence="6" id="KW-0865">Zymogen</keyword>
<dbReference type="PANTHER" id="PTHR24276">
    <property type="entry name" value="POLYSERASE-RELATED"/>
    <property type="match status" value="1"/>
</dbReference>
<dbReference type="InterPro" id="IPR018114">
    <property type="entry name" value="TRYPSIN_HIS"/>
</dbReference>
<protein>
    <submittedName>
        <fullName evidence="11">Chymotrypsin-2</fullName>
    </submittedName>
</protein>
<gene>
    <name evidence="11" type="primary">LOC108080430</name>
</gene>
<keyword evidence="7" id="KW-1015">Disulfide bond</keyword>
<dbReference type="PRINTS" id="PR00722">
    <property type="entry name" value="CHYMOTRYPSIN"/>
</dbReference>
<proteinExistence type="inferred from homology"/>
<dbReference type="InterPro" id="IPR001254">
    <property type="entry name" value="Trypsin_dom"/>
</dbReference>
<dbReference type="CDD" id="cd00190">
    <property type="entry name" value="Tryp_SPc"/>
    <property type="match status" value="1"/>
</dbReference>
<dbReference type="PANTHER" id="PTHR24276:SF95">
    <property type="entry name" value="PEPTIDASE S1 DOMAIN-CONTAINING PROTEIN"/>
    <property type="match status" value="1"/>
</dbReference>
<dbReference type="Gene3D" id="2.40.10.10">
    <property type="entry name" value="Trypsin-like serine proteases"/>
    <property type="match status" value="1"/>
</dbReference>
<dbReference type="OrthoDB" id="6755574at2759"/>
<dbReference type="AlphaFoldDB" id="A0A6P4INU2"/>
<dbReference type="Pfam" id="PF00089">
    <property type="entry name" value="Trypsin"/>
    <property type="match status" value="1"/>
</dbReference>
<dbReference type="InterPro" id="IPR009003">
    <property type="entry name" value="Peptidase_S1_PA"/>
</dbReference>
<dbReference type="InterPro" id="IPR050430">
    <property type="entry name" value="Peptidase_S1"/>
</dbReference>
<evidence type="ECO:0000256" key="4">
    <source>
        <dbReference type="ARBA" id="ARBA00022801"/>
    </source>
</evidence>
<keyword evidence="4 8" id="KW-0378">Hydrolase</keyword>
<reference evidence="11" key="1">
    <citation type="submission" date="2025-08" db="UniProtKB">
        <authorList>
            <consortium name="RefSeq"/>
        </authorList>
    </citation>
    <scope>IDENTIFICATION</scope>
    <source>
        <strain evidence="11">14028-0561.14</strain>
        <tissue evidence="11">Whole fly</tissue>
    </source>
</reference>
<keyword evidence="10" id="KW-1185">Reference proteome</keyword>
<organism evidence="10 11">
    <name type="scientific">Drosophila kikkawai</name>
    <name type="common">Fruit fly</name>
    <dbReference type="NCBI Taxonomy" id="30033"/>
    <lineage>
        <taxon>Eukaryota</taxon>
        <taxon>Metazoa</taxon>
        <taxon>Ecdysozoa</taxon>
        <taxon>Arthropoda</taxon>
        <taxon>Hexapoda</taxon>
        <taxon>Insecta</taxon>
        <taxon>Pterygota</taxon>
        <taxon>Neoptera</taxon>
        <taxon>Endopterygota</taxon>
        <taxon>Diptera</taxon>
        <taxon>Brachycera</taxon>
        <taxon>Muscomorpha</taxon>
        <taxon>Ephydroidea</taxon>
        <taxon>Drosophilidae</taxon>
        <taxon>Drosophila</taxon>
        <taxon>Sophophora</taxon>
    </lineage>
</organism>
<evidence type="ECO:0000256" key="8">
    <source>
        <dbReference type="RuleBase" id="RU363034"/>
    </source>
</evidence>
<dbReference type="SUPFAM" id="SSF50494">
    <property type="entry name" value="Trypsin-like serine proteases"/>
    <property type="match status" value="1"/>
</dbReference>
<dbReference type="GO" id="GO:0006508">
    <property type="term" value="P:proteolysis"/>
    <property type="evidence" value="ECO:0007669"/>
    <property type="project" value="UniProtKB-KW"/>
</dbReference>
<sequence length="348" mass="37901">MSYLVATIHPEIPKRNVLTCLAKPGLANQLPVPIAWRSAIAAQRPCNPLHEYINPGCTASSKLSPIMNGVTSLVLLVAAILAFEMAHSKPMGNVIDLDKFFEEADTNSQERVVGGYDVPEDEYVPYQVSMQFLTRNGQKRHFCGGSLVAPNRVLTAAHCVNGQNASRISVVAGIRDLNDSSGYRSQVLSYEMNENYQELVTSDIAILKIDPPFELDEKRVSTIDVSGSDVVGADQEVLLTGWGSVFHFGTGPFAKYPTVLQKLNYKTLSNARCKQTMTQLTDTEICALEKFGKGACNGDSGGPLVMKSGESLRQVGVVSYGTAFCASNSPDVYTRVSMFDGWIKERMA</sequence>
<dbReference type="RefSeq" id="XP_017030652.2">
    <property type="nucleotide sequence ID" value="XM_017175163.3"/>
</dbReference>
<dbReference type="PROSITE" id="PS00134">
    <property type="entry name" value="TRYPSIN_HIS"/>
    <property type="match status" value="1"/>
</dbReference>
<dbReference type="Proteomes" id="UP001652661">
    <property type="component" value="Chromosome 3R"/>
</dbReference>
<evidence type="ECO:0000256" key="3">
    <source>
        <dbReference type="ARBA" id="ARBA00022729"/>
    </source>
</evidence>
<evidence type="ECO:0000256" key="6">
    <source>
        <dbReference type="ARBA" id="ARBA00023145"/>
    </source>
</evidence>
<dbReference type="InterPro" id="IPR033116">
    <property type="entry name" value="TRYPSIN_SER"/>
</dbReference>
<name>A0A6P4INU2_DROKI</name>
<keyword evidence="5 8" id="KW-0720">Serine protease</keyword>
<evidence type="ECO:0000313" key="10">
    <source>
        <dbReference type="Proteomes" id="UP001652661"/>
    </source>
</evidence>
<feature type="domain" description="Peptidase S1" evidence="9">
    <location>
        <begin position="112"/>
        <end position="348"/>
    </location>
</feature>
<evidence type="ECO:0000256" key="2">
    <source>
        <dbReference type="ARBA" id="ARBA00022670"/>
    </source>
</evidence>